<organism evidence="2 3">
    <name type="scientific">Dorcoceras hygrometricum</name>
    <dbReference type="NCBI Taxonomy" id="472368"/>
    <lineage>
        <taxon>Eukaryota</taxon>
        <taxon>Viridiplantae</taxon>
        <taxon>Streptophyta</taxon>
        <taxon>Embryophyta</taxon>
        <taxon>Tracheophyta</taxon>
        <taxon>Spermatophyta</taxon>
        <taxon>Magnoliopsida</taxon>
        <taxon>eudicotyledons</taxon>
        <taxon>Gunneridae</taxon>
        <taxon>Pentapetalae</taxon>
        <taxon>asterids</taxon>
        <taxon>lamiids</taxon>
        <taxon>Lamiales</taxon>
        <taxon>Gesneriaceae</taxon>
        <taxon>Didymocarpoideae</taxon>
        <taxon>Trichosporeae</taxon>
        <taxon>Loxocarpinae</taxon>
        <taxon>Dorcoceras</taxon>
    </lineage>
</organism>
<sequence>MAKATRSLQNKRTQVLFTCRYFTEERCTKIERRQDKPSEALNSFGSFPTGRNSTEAIYSRQRPLKKSGRCESVLLIENETLSVLLSVRSVGATTYCGRITLNIQCTNKGKNEEIDEAINRH</sequence>
<evidence type="ECO:0000313" key="3">
    <source>
        <dbReference type="Proteomes" id="UP000250235"/>
    </source>
</evidence>
<name>A0A2Z7ANI9_9LAMI</name>
<proteinExistence type="predicted"/>
<reference evidence="2 3" key="1">
    <citation type="journal article" date="2015" name="Proc. Natl. Acad. Sci. U.S.A.">
        <title>The resurrection genome of Boea hygrometrica: A blueprint for survival of dehydration.</title>
        <authorList>
            <person name="Xiao L."/>
            <person name="Yang G."/>
            <person name="Zhang L."/>
            <person name="Yang X."/>
            <person name="Zhao S."/>
            <person name="Ji Z."/>
            <person name="Zhou Q."/>
            <person name="Hu M."/>
            <person name="Wang Y."/>
            <person name="Chen M."/>
            <person name="Xu Y."/>
            <person name="Jin H."/>
            <person name="Xiao X."/>
            <person name="Hu G."/>
            <person name="Bao F."/>
            <person name="Hu Y."/>
            <person name="Wan P."/>
            <person name="Li L."/>
            <person name="Deng X."/>
            <person name="Kuang T."/>
            <person name="Xiang C."/>
            <person name="Zhu J.K."/>
            <person name="Oliver M.J."/>
            <person name="He Y."/>
        </authorList>
    </citation>
    <scope>NUCLEOTIDE SEQUENCE [LARGE SCALE GENOMIC DNA]</scope>
    <source>
        <strain evidence="3">cv. XS01</strain>
    </source>
</reference>
<feature type="compositionally biased region" description="Polar residues" evidence="1">
    <location>
        <begin position="40"/>
        <end position="56"/>
    </location>
</feature>
<protein>
    <submittedName>
        <fullName evidence="2">Uncharacterized protein</fullName>
    </submittedName>
</protein>
<gene>
    <name evidence="2" type="ORF">F511_44721</name>
</gene>
<evidence type="ECO:0000256" key="1">
    <source>
        <dbReference type="SAM" id="MobiDB-lite"/>
    </source>
</evidence>
<dbReference type="AlphaFoldDB" id="A0A2Z7ANI9"/>
<accession>A0A2Z7ANI9</accession>
<evidence type="ECO:0000313" key="2">
    <source>
        <dbReference type="EMBL" id="KZV23351.1"/>
    </source>
</evidence>
<dbReference type="Proteomes" id="UP000250235">
    <property type="component" value="Unassembled WGS sequence"/>
</dbReference>
<dbReference type="EMBL" id="KV013876">
    <property type="protein sequence ID" value="KZV23351.1"/>
    <property type="molecule type" value="Genomic_DNA"/>
</dbReference>
<feature type="region of interest" description="Disordered" evidence="1">
    <location>
        <begin position="38"/>
        <end position="62"/>
    </location>
</feature>
<keyword evidence="3" id="KW-1185">Reference proteome</keyword>